<dbReference type="InterPro" id="IPR053905">
    <property type="entry name" value="EF-G-like_DII"/>
</dbReference>
<dbReference type="PROSITE" id="PS51722">
    <property type="entry name" value="G_TR_2"/>
    <property type="match status" value="1"/>
</dbReference>
<evidence type="ECO:0000256" key="6">
    <source>
        <dbReference type="ARBA" id="ARBA00023134"/>
    </source>
</evidence>
<evidence type="ECO:0000313" key="11">
    <source>
        <dbReference type="Proteomes" id="UP000176504"/>
    </source>
</evidence>
<keyword evidence="4" id="KW-0547">Nucleotide-binding</keyword>
<evidence type="ECO:0000256" key="3">
    <source>
        <dbReference type="ARBA" id="ARBA00022540"/>
    </source>
</evidence>
<keyword evidence="6" id="KW-0342">GTP-binding</keyword>
<dbReference type="Proteomes" id="UP000176504">
    <property type="component" value="Unassembled WGS sequence"/>
</dbReference>
<dbReference type="FunFam" id="3.40.50.300:FF:000019">
    <property type="entry name" value="Translation initiation factor IF-2"/>
    <property type="match status" value="1"/>
</dbReference>
<dbReference type="CDD" id="cd01887">
    <property type="entry name" value="IF2_eIF5B"/>
    <property type="match status" value="1"/>
</dbReference>
<gene>
    <name evidence="10" type="ORF">A3A78_04560</name>
</gene>
<evidence type="ECO:0000256" key="2">
    <source>
        <dbReference type="ARBA" id="ARBA00020675"/>
    </source>
</evidence>
<dbReference type="EMBL" id="MEVI01000003">
    <property type="protein sequence ID" value="OGC55218.1"/>
    <property type="molecule type" value="Genomic_DNA"/>
</dbReference>
<dbReference type="InterPro" id="IPR000795">
    <property type="entry name" value="T_Tr_GTP-bd_dom"/>
</dbReference>
<dbReference type="PANTHER" id="PTHR43381">
    <property type="entry name" value="TRANSLATION INITIATION FACTOR IF-2-RELATED"/>
    <property type="match status" value="1"/>
</dbReference>
<evidence type="ECO:0000259" key="9">
    <source>
        <dbReference type="PROSITE" id="PS51722"/>
    </source>
</evidence>
<comment type="similarity">
    <text evidence="1 8">Belongs to the TRAFAC class translation factor GTPase superfamily. Classic translation factor GTPase family. IF-2 subfamily.</text>
</comment>
<dbReference type="InterPro" id="IPR027417">
    <property type="entry name" value="P-loop_NTPase"/>
</dbReference>
<evidence type="ECO:0000256" key="8">
    <source>
        <dbReference type="RuleBase" id="RU000644"/>
    </source>
</evidence>
<dbReference type="SUPFAM" id="SSF52156">
    <property type="entry name" value="Initiation factor IF2/eIF5b, domain 3"/>
    <property type="match status" value="1"/>
</dbReference>
<evidence type="ECO:0000256" key="4">
    <source>
        <dbReference type="ARBA" id="ARBA00022741"/>
    </source>
</evidence>
<evidence type="ECO:0000256" key="1">
    <source>
        <dbReference type="ARBA" id="ARBA00007733"/>
    </source>
</evidence>
<dbReference type="NCBIfam" id="TIGR00231">
    <property type="entry name" value="small_GTP"/>
    <property type="match status" value="1"/>
</dbReference>
<dbReference type="Gene3D" id="3.40.50.300">
    <property type="entry name" value="P-loop containing nucleotide triphosphate hydrolases"/>
    <property type="match status" value="1"/>
</dbReference>
<dbReference type="InterPro" id="IPR000178">
    <property type="entry name" value="TF_IF2_bacterial-like"/>
</dbReference>
<dbReference type="GO" id="GO:0005525">
    <property type="term" value="F:GTP binding"/>
    <property type="evidence" value="ECO:0007669"/>
    <property type="project" value="UniProtKB-KW"/>
</dbReference>
<dbReference type="NCBIfam" id="TIGR00487">
    <property type="entry name" value="IF-2"/>
    <property type="match status" value="1"/>
</dbReference>
<dbReference type="FunFam" id="3.40.50.10050:FF:000001">
    <property type="entry name" value="Translation initiation factor IF-2"/>
    <property type="match status" value="1"/>
</dbReference>
<keyword evidence="3 8" id="KW-0396">Initiation factor</keyword>
<dbReference type="GO" id="GO:0003924">
    <property type="term" value="F:GTPase activity"/>
    <property type="evidence" value="ECO:0007669"/>
    <property type="project" value="InterPro"/>
</dbReference>
<dbReference type="Gene3D" id="2.40.30.10">
    <property type="entry name" value="Translation factors"/>
    <property type="match status" value="2"/>
</dbReference>
<dbReference type="GO" id="GO:0003743">
    <property type="term" value="F:translation initiation factor activity"/>
    <property type="evidence" value="ECO:0007669"/>
    <property type="project" value="UniProtKB-UniRule"/>
</dbReference>
<dbReference type="Pfam" id="PF22042">
    <property type="entry name" value="EF-G_D2"/>
    <property type="match status" value="1"/>
</dbReference>
<dbReference type="InterPro" id="IPR005225">
    <property type="entry name" value="Small_GTP-bd"/>
</dbReference>
<name>A0A1F4VE14_UNCKA</name>
<dbReference type="SUPFAM" id="SSF50447">
    <property type="entry name" value="Translation proteins"/>
    <property type="match status" value="2"/>
</dbReference>
<accession>A0A1F4VE14</accession>
<comment type="caution">
    <text evidence="10">The sequence shown here is derived from an EMBL/GenBank/DDBJ whole genome shotgun (WGS) entry which is preliminary data.</text>
</comment>
<dbReference type="InterPro" id="IPR036925">
    <property type="entry name" value="TIF_IF2_dom3_sf"/>
</dbReference>
<comment type="function">
    <text evidence="8">One of the essential components for the initiation of protein synthesis. Protects formylmethionyl-tRNA from spontaneous hydrolysis and promotes its binding to the 30S ribosomal subunits. Also involved in the hydrolysis of GTP during the formation of the 70S ribosomal complex.</text>
</comment>
<reference evidence="10 11" key="1">
    <citation type="journal article" date="2016" name="Nat. Commun.">
        <title>Thousands of microbial genomes shed light on interconnected biogeochemical processes in an aquifer system.</title>
        <authorList>
            <person name="Anantharaman K."/>
            <person name="Brown C.T."/>
            <person name="Hug L.A."/>
            <person name="Sharon I."/>
            <person name="Castelle C.J."/>
            <person name="Probst A.J."/>
            <person name="Thomas B.C."/>
            <person name="Singh A."/>
            <person name="Wilkins M.J."/>
            <person name="Karaoz U."/>
            <person name="Brodie E.L."/>
            <person name="Williams K.H."/>
            <person name="Hubbard S.S."/>
            <person name="Banfield J.F."/>
        </authorList>
    </citation>
    <scope>NUCLEOTIDE SEQUENCE [LARGE SCALE GENOMIC DNA]</scope>
</reference>
<dbReference type="InterPro" id="IPR023115">
    <property type="entry name" value="TIF_IF2_dom3"/>
</dbReference>
<proteinExistence type="inferred from homology"/>
<dbReference type="Pfam" id="PF11987">
    <property type="entry name" value="IF-2"/>
    <property type="match status" value="1"/>
</dbReference>
<organism evidence="10 11">
    <name type="scientific">candidate division WWE3 bacterium RIFCSPLOWO2_01_FULL_41_18</name>
    <dbReference type="NCBI Taxonomy" id="1802625"/>
    <lineage>
        <taxon>Bacteria</taxon>
        <taxon>Katanobacteria</taxon>
    </lineage>
</organism>
<dbReference type="InterPro" id="IPR015760">
    <property type="entry name" value="TIF_IF2"/>
</dbReference>
<dbReference type="Pfam" id="PF00009">
    <property type="entry name" value="GTP_EFTU"/>
    <property type="match status" value="1"/>
</dbReference>
<dbReference type="Gene3D" id="3.40.50.10050">
    <property type="entry name" value="Translation initiation factor IF- 2, domain 3"/>
    <property type="match status" value="1"/>
</dbReference>
<dbReference type="PANTHER" id="PTHR43381:SF5">
    <property type="entry name" value="TR-TYPE G DOMAIN-CONTAINING PROTEIN"/>
    <property type="match status" value="1"/>
</dbReference>
<dbReference type="GO" id="GO:0005829">
    <property type="term" value="C:cytosol"/>
    <property type="evidence" value="ECO:0007669"/>
    <property type="project" value="TreeGrafter"/>
</dbReference>
<feature type="domain" description="Tr-type G" evidence="9">
    <location>
        <begin position="16"/>
        <end position="183"/>
    </location>
</feature>
<evidence type="ECO:0000256" key="5">
    <source>
        <dbReference type="ARBA" id="ARBA00022917"/>
    </source>
</evidence>
<dbReference type="SUPFAM" id="SSF52540">
    <property type="entry name" value="P-loop containing nucleoside triphosphate hydrolases"/>
    <property type="match status" value="1"/>
</dbReference>
<evidence type="ECO:0000256" key="7">
    <source>
        <dbReference type="NCBIfam" id="TIGR00487"/>
    </source>
</evidence>
<dbReference type="InterPro" id="IPR009000">
    <property type="entry name" value="Transl_B-barrel_sf"/>
</dbReference>
<protein>
    <recommendedName>
        <fullName evidence="2 7">Translation initiation factor IF-2</fullName>
    </recommendedName>
</protein>
<evidence type="ECO:0000313" key="10">
    <source>
        <dbReference type="EMBL" id="OGC55218.1"/>
    </source>
</evidence>
<keyword evidence="5 8" id="KW-0648">Protein biosynthesis</keyword>
<dbReference type="AlphaFoldDB" id="A0A1F4VE14"/>
<sequence>MKKESALTSKKEYPFIRPPVVAVMGHVDHGKTSLLDYIRKSKVAEGEHGGITQKIGAYQVIYKDRKITFIDTPGHEAFAKMRGRGGKVSDIVILVVSGDDGVMPQTKEAISHAKAANSQIIVAINKMDLPQANPDKVKQQLAENEVLVEGFGGDVICVPVSAKTGLGVDKLLDSILALSEILELKADPKGDLEGVIIESKLDAKKGPLFTAIIKNGTLKVGDEIYTYKTSGKVRSLFDFTGTQVKDATPSDPIEVLGFPIVPPAGEVFVSVKNKDLLDVKKETVPEEEKVLDSTKVINLILKADAHGSLEALEGSLKKLETPEARLKFLHKATGDISESDVLLAHSSKGLIFGFNTKVPSKVLELADSMKVTVRAYTIIYKLLDEVESLLKEVLFKEEVKVKGRAEVLKVFPLESGDIVAGCKVLGGALRQGAKISIFRESAEEPIFTAKIKHLRRGKEEVNVVGKDVECGVLLNPIFKDIKVKDIIEVL</sequence>